<evidence type="ECO:0000256" key="1">
    <source>
        <dbReference type="ARBA" id="ARBA00000085"/>
    </source>
</evidence>
<dbReference type="Gene3D" id="3.30.565.10">
    <property type="entry name" value="Histidine kinase-like ATPase, C-terminal domain"/>
    <property type="match status" value="1"/>
</dbReference>
<evidence type="ECO:0000256" key="4">
    <source>
        <dbReference type="ARBA" id="ARBA00022553"/>
    </source>
</evidence>
<dbReference type="Pfam" id="PF00072">
    <property type="entry name" value="Response_reg"/>
    <property type="match status" value="1"/>
</dbReference>
<dbReference type="EMBL" id="CP120733">
    <property type="protein sequence ID" value="WFD11285.1"/>
    <property type="molecule type" value="Genomic_DNA"/>
</dbReference>
<feature type="modified residue" description="4-aspartylphosphate" evidence="10">
    <location>
        <position position="674"/>
    </location>
</feature>
<dbReference type="InterPro" id="IPR036061">
    <property type="entry name" value="CheW-like_dom_sf"/>
</dbReference>
<dbReference type="SMART" id="SM00260">
    <property type="entry name" value="CheW"/>
    <property type="match status" value="1"/>
</dbReference>
<feature type="domain" description="Response regulatory" evidence="12">
    <location>
        <begin position="625"/>
        <end position="741"/>
    </location>
</feature>
<dbReference type="InterPro" id="IPR002545">
    <property type="entry name" value="CheW-lke_dom"/>
</dbReference>
<dbReference type="PROSITE" id="PS50110">
    <property type="entry name" value="RESPONSE_REGULATORY"/>
    <property type="match status" value="1"/>
</dbReference>
<keyword evidence="4 10" id="KW-0597">Phosphoprotein</keyword>
<protein>
    <recommendedName>
        <fullName evidence="3">Stage 0 sporulation protein A homolog</fullName>
        <ecNumber evidence="2">2.7.13.3</ecNumber>
    </recommendedName>
</protein>
<dbReference type="InterPro" id="IPR004358">
    <property type="entry name" value="Sig_transdc_His_kin-like_C"/>
</dbReference>
<proteinExistence type="predicted"/>
<dbReference type="SMART" id="SM00387">
    <property type="entry name" value="HATPase_c"/>
    <property type="match status" value="1"/>
</dbReference>
<dbReference type="InterPro" id="IPR036890">
    <property type="entry name" value="HATPase_C_sf"/>
</dbReference>
<gene>
    <name evidence="15" type="ORF">P4S50_04195</name>
</gene>
<dbReference type="InterPro" id="IPR036641">
    <property type="entry name" value="HPT_dom_sf"/>
</dbReference>
<evidence type="ECO:0000256" key="2">
    <source>
        <dbReference type="ARBA" id="ARBA00012438"/>
    </source>
</evidence>
<dbReference type="Gene3D" id="2.30.30.40">
    <property type="entry name" value="SH3 Domains"/>
    <property type="match status" value="1"/>
</dbReference>
<keyword evidence="7" id="KW-0902">Two-component regulatory system</keyword>
<dbReference type="EC" id="2.7.13.3" evidence="2"/>
<evidence type="ECO:0000256" key="9">
    <source>
        <dbReference type="PROSITE-ProRule" id="PRU00110"/>
    </source>
</evidence>
<dbReference type="Pfam" id="PF02518">
    <property type="entry name" value="HATPase_c"/>
    <property type="match status" value="1"/>
</dbReference>
<evidence type="ECO:0000256" key="10">
    <source>
        <dbReference type="PROSITE-ProRule" id="PRU00169"/>
    </source>
</evidence>
<reference evidence="15 16" key="1">
    <citation type="submission" date="2023-03" db="EMBL/GenBank/DDBJ databases">
        <title>Complete genome sequence of Tepidibacter sp. SWIR-1, isolated from a deep-sea hydrothermal vent.</title>
        <authorList>
            <person name="Li X."/>
        </authorList>
    </citation>
    <scope>NUCLEOTIDE SEQUENCE [LARGE SCALE GENOMIC DNA]</scope>
    <source>
        <strain evidence="15 16">SWIR-1</strain>
    </source>
</reference>
<feature type="domain" description="HPt" evidence="14">
    <location>
        <begin position="5"/>
        <end position="112"/>
    </location>
</feature>
<dbReference type="PROSITE" id="PS50894">
    <property type="entry name" value="HPT"/>
    <property type="match status" value="1"/>
</dbReference>
<dbReference type="SUPFAM" id="SSF50341">
    <property type="entry name" value="CheW-like"/>
    <property type="match status" value="1"/>
</dbReference>
<evidence type="ECO:0000259" key="11">
    <source>
        <dbReference type="PROSITE" id="PS50109"/>
    </source>
</evidence>
<evidence type="ECO:0000256" key="8">
    <source>
        <dbReference type="ARBA" id="ARBA00024867"/>
    </source>
</evidence>
<evidence type="ECO:0000256" key="6">
    <source>
        <dbReference type="ARBA" id="ARBA00022777"/>
    </source>
</evidence>
<dbReference type="Gene3D" id="1.20.120.160">
    <property type="entry name" value="HPT domain"/>
    <property type="match status" value="1"/>
</dbReference>
<accession>A0ABY8EEC2</accession>
<dbReference type="PANTHER" id="PTHR43395:SF1">
    <property type="entry name" value="CHEMOTAXIS PROTEIN CHEA"/>
    <property type="match status" value="1"/>
</dbReference>
<evidence type="ECO:0000256" key="5">
    <source>
        <dbReference type="ARBA" id="ARBA00022679"/>
    </source>
</evidence>
<evidence type="ECO:0000256" key="7">
    <source>
        <dbReference type="ARBA" id="ARBA00023012"/>
    </source>
</evidence>
<dbReference type="SMART" id="SM00448">
    <property type="entry name" value="REC"/>
    <property type="match status" value="1"/>
</dbReference>
<evidence type="ECO:0000259" key="12">
    <source>
        <dbReference type="PROSITE" id="PS50110"/>
    </source>
</evidence>
<dbReference type="CDD" id="cd00088">
    <property type="entry name" value="HPT"/>
    <property type="match status" value="1"/>
</dbReference>
<feature type="domain" description="Histidine kinase" evidence="11">
    <location>
        <begin position="249"/>
        <end position="465"/>
    </location>
</feature>
<dbReference type="InterPro" id="IPR005467">
    <property type="entry name" value="His_kinase_dom"/>
</dbReference>
<dbReference type="SMART" id="SM00073">
    <property type="entry name" value="HPT"/>
    <property type="match status" value="1"/>
</dbReference>
<evidence type="ECO:0000259" key="14">
    <source>
        <dbReference type="PROSITE" id="PS50894"/>
    </source>
</evidence>
<feature type="modified residue" description="Phosphohistidine" evidence="9">
    <location>
        <position position="55"/>
    </location>
</feature>
<keyword evidence="6" id="KW-0418">Kinase</keyword>
<dbReference type="InterPro" id="IPR051315">
    <property type="entry name" value="Bact_Chemotaxis_CheA"/>
</dbReference>
<dbReference type="Pfam" id="PF01584">
    <property type="entry name" value="CheW"/>
    <property type="match status" value="1"/>
</dbReference>
<dbReference type="PROSITE" id="PS50851">
    <property type="entry name" value="CHEW"/>
    <property type="match status" value="1"/>
</dbReference>
<keyword evidence="5" id="KW-0808">Transferase</keyword>
<evidence type="ECO:0000256" key="3">
    <source>
        <dbReference type="ARBA" id="ARBA00018672"/>
    </source>
</evidence>
<dbReference type="SUPFAM" id="SSF47226">
    <property type="entry name" value="Histidine-containing phosphotransfer domain, HPT domain"/>
    <property type="match status" value="1"/>
</dbReference>
<dbReference type="Pfam" id="PF01627">
    <property type="entry name" value="Hpt"/>
    <property type="match status" value="1"/>
</dbReference>
<dbReference type="PROSITE" id="PS50109">
    <property type="entry name" value="HIS_KIN"/>
    <property type="match status" value="1"/>
</dbReference>
<evidence type="ECO:0000313" key="16">
    <source>
        <dbReference type="Proteomes" id="UP001222800"/>
    </source>
</evidence>
<feature type="domain" description="CheW-like" evidence="13">
    <location>
        <begin position="467"/>
        <end position="604"/>
    </location>
</feature>
<dbReference type="InterPro" id="IPR003594">
    <property type="entry name" value="HATPase_dom"/>
</dbReference>
<dbReference type="InterPro" id="IPR008207">
    <property type="entry name" value="Sig_transdc_His_kin_Hpt_dom"/>
</dbReference>
<dbReference type="RefSeq" id="WP_277733308.1">
    <property type="nucleotide sequence ID" value="NZ_CP120733.1"/>
</dbReference>
<dbReference type="SUPFAM" id="SSF52172">
    <property type="entry name" value="CheY-like"/>
    <property type="match status" value="1"/>
</dbReference>
<evidence type="ECO:0000259" key="13">
    <source>
        <dbReference type="PROSITE" id="PS50851"/>
    </source>
</evidence>
<sequence length="742" mass="84303">MHINDAEFFKKLRSTFIIEAHEHLRTISLSLIELEKISTKEDKKTIIETIHREFHSLKGASRAVSMKDIENLCHISENIFSKIKKETLELSEQMFDVFNESIDTIEDILSLNEDEIKDISLIMGELKKIECGRLQKSDSIKSKDVHEEDIKKDINVNYKEVQRETVDLIKNSEDIQIKEDIKIQNNNTLKAPEDRTNEVVRVSKSKLDSLLLQGEEMIYAKLSSIQRAKEIKEVKELLDLYKKENDYTFIEMLETNIDNLLKSAENEAKTIETMTDTFIEDIKNIMLLPFSSIIEIFPKMVRDLSRYMGKEIEFISKGTEIEIDRRILEEMKDPLMHIIRNCIDHGIEKSSKGTISLNIVQVSSDTVKIEISDNGSGIDIEKLKQKAIKNSVLTQGQVNTIDDESAQMLIFKSGLSTSDIITDISGRGLGLAIVHEKVQKLEGTISVKSKKEKGTTFTIMLPITISTNRGIIVRVEKQDFVIPTGKVEKVMRVKKDEVKIMENRATILLDGYIIPIVRLKDILELKDKKIEETSSDVISILVVNDMENKIALSVDEIIIEQEVLVKKFNKQLKKVRNIAGATILGSGDVVPILAVQDLIKSSLKNGNKSLNIIGDREKEVTQNKMILVVEDSITSRTLLKNILESHGYSVKTAVDGLRGWKLIKSEKFDLVITDVEMPQMDGFELTSNIRNDNEISETPVILVTSLESREDKERGIDVGASAYIVKSDFRQNNLLETIKRLI</sequence>
<comment type="catalytic activity">
    <reaction evidence="1">
        <text>ATP + protein L-histidine = ADP + protein N-phospho-L-histidine.</text>
        <dbReference type="EC" id="2.7.13.3"/>
    </reaction>
</comment>
<comment type="function">
    <text evidence="8">May play the central regulatory role in sporulation. It may be an element of the effector pathway responsible for the activation of sporulation genes in response to nutritional stress. Spo0A may act in concert with spo0H (a sigma factor) to control the expression of some genes that are critical to the sporulation process.</text>
</comment>
<dbReference type="PRINTS" id="PR00344">
    <property type="entry name" value="BCTRLSENSOR"/>
</dbReference>
<dbReference type="PANTHER" id="PTHR43395">
    <property type="entry name" value="SENSOR HISTIDINE KINASE CHEA"/>
    <property type="match status" value="1"/>
</dbReference>
<organism evidence="15 16">
    <name type="scientific">Tepidibacter hydrothermalis</name>
    <dbReference type="NCBI Taxonomy" id="3036126"/>
    <lineage>
        <taxon>Bacteria</taxon>
        <taxon>Bacillati</taxon>
        <taxon>Bacillota</taxon>
        <taxon>Clostridia</taxon>
        <taxon>Peptostreptococcales</taxon>
        <taxon>Peptostreptococcaceae</taxon>
        <taxon>Tepidibacter</taxon>
    </lineage>
</organism>
<keyword evidence="16" id="KW-1185">Reference proteome</keyword>
<dbReference type="InterPro" id="IPR001789">
    <property type="entry name" value="Sig_transdc_resp-reg_receiver"/>
</dbReference>
<name>A0ABY8EEC2_9FIRM</name>
<evidence type="ECO:0000313" key="15">
    <source>
        <dbReference type="EMBL" id="WFD11285.1"/>
    </source>
</evidence>
<dbReference type="InterPro" id="IPR011006">
    <property type="entry name" value="CheY-like_superfamily"/>
</dbReference>
<dbReference type="SUPFAM" id="SSF55874">
    <property type="entry name" value="ATPase domain of HSP90 chaperone/DNA topoisomerase II/histidine kinase"/>
    <property type="match status" value="1"/>
</dbReference>
<dbReference type="Proteomes" id="UP001222800">
    <property type="component" value="Chromosome"/>
</dbReference>
<dbReference type="Gene3D" id="3.40.50.2300">
    <property type="match status" value="1"/>
</dbReference>